<proteinExistence type="predicted"/>
<evidence type="ECO:0000313" key="2">
    <source>
        <dbReference type="Proteomes" id="UP000035100"/>
    </source>
</evidence>
<dbReference type="EMBL" id="AONG01000019">
    <property type="protein sequence ID" value="KIQ67878.1"/>
    <property type="molecule type" value="Genomic_DNA"/>
</dbReference>
<organism evidence="1 2">
    <name type="scientific">Wenxinia marina DSM 24838</name>
    <dbReference type="NCBI Taxonomy" id="1123501"/>
    <lineage>
        <taxon>Bacteria</taxon>
        <taxon>Pseudomonadati</taxon>
        <taxon>Pseudomonadota</taxon>
        <taxon>Alphaproteobacteria</taxon>
        <taxon>Rhodobacterales</taxon>
        <taxon>Roseobacteraceae</taxon>
        <taxon>Wenxinia</taxon>
    </lineage>
</organism>
<dbReference type="AlphaFoldDB" id="A0A0D0QA48"/>
<dbReference type="STRING" id="1123501.Wenmar_03608"/>
<evidence type="ECO:0008006" key="3">
    <source>
        <dbReference type="Google" id="ProtNLM"/>
    </source>
</evidence>
<keyword evidence="2" id="KW-1185">Reference proteome</keyword>
<sequence>MRRRPWLWRVPLVLFAVVALAIRFAPTDAGAWALDPGAPDFTPPEAAAVFCPEPGTRHFAEATEADLVRLGAIAEAWRGTRRIAGEEGGPVTWQTRSRIVGFPDYTSAALRNWGEVTGLCIVARQRYGAFDWGVNARRVGDWVAGLWGLEERPPMVAPAAWTGGPG</sequence>
<comment type="caution">
    <text evidence="1">The sequence shown here is derived from an EMBL/GenBank/DDBJ whole genome shotgun (WGS) entry which is preliminary data.</text>
</comment>
<accession>A0A0D0QA48</accession>
<reference evidence="1 2" key="1">
    <citation type="submission" date="2013-01" db="EMBL/GenBank/DDBJ databases">
        <authorList>
            <person name="Fiebig A."/>
            <person name="Goeker M."/>
            <person name="Klenk H.-P.P."/>
        </authorList>
    </citation>
    <scope>NUCLEOTIDE SEQUENCE [LARGE SCALE GENOMIC DNA]</scope>
    <source>
        <strain evidence="1 2">DSM 24838</strain>
    </source>
</reference>
<dbReference type="OrthoDB" id="8479024at2"/>
<dbReference type="Proteomes" id="UP000035100">
    <property type="component" value="Unassembled WGS sequence"/>
</dbReference>
<protein>
    <recommendedName>
        <fullName evidence="3">DUF1499 domain-containing protein</fullName>
    </recommendedName>
</protein>
<name>A0A0D0QA48_9RHOB</name>
<dbReference type="eggNOG" id="COG4446">
    <property type="taxonomic scope" value="Bacteria"/>
</dbReference>
<evidence type="ECO:0000313" key="1">
    <source>
        <dbReference type="EMBL" id="KIQ67878.1"/>
    </source>
</evidence>
<dbReference type="RefSeq" id="WP_018302096.1">
    <property type="nucleotide sequence ID" value="NZ_KB902281.1"/>
</dbReference>
<gene>
    <name evidence="1" type="ORF">Wenmar_03608</name>
</gene>